<organism evidence="1 2">
    <name type="scientific">Lishizhenia tianjinensis</name>
    <dbReference type="NCBI Taxonomy" id="477690"/>
    <lineage>
        <taxon>Bacteria</taxon>
        <taxon>Pseudomonadati</taxon>
        <taxon>Bacteroidota</taxon>
        <taxon>Flavobacteriia</taxon>
        <taxon>Flavobacteriales</taxon>
        <taxon>Crocinitomicaceae</taxon>
        <taxon>Lishizhenia</taxon>
    </lineage>
</organism>
<evidence type="ECO:0000313" key="1">
    <source>
        <dbReference type="EMBL" id="SFT74989.1"/>
    </source>
</evidence>
<sequence>MRIDKSDINVFLALWIKSDPELWGELRDIQIKLLLQRIVKEKTFAELAQEYQVCETKLRQIFNAILKRIELSLGRDVAVHLAKISRLIERKTVMRIESDFNQIFLN</sequence>
<protein>
    <recommendedName>
        <fullName evidence="3">Sigma-70, region 4</fullName>
    </recommendedName>
</protein>
<accession>A0A1I7AJ56</accession>
<dbReference type="STRING" id="477690.SAMN05216474_2146"/>
<reference evidence="1 2" key="1">
    <citation type="submission" date="2016-10" db="EMBL/GenBank/DDBJ databases">
        <authorList>
            <person name="de Groot N.N."/>
        </authorList>
    </citation>
    <scope>NUCLEOTIDE SEQUENCE [LARGE SCALE GENOMIC DNA]</scope>
    <source>
        <strain evidence="1 2">CGMCC 1.7005</strain>
    </source>
</reference>
<keyword evidence="2" id="KW-1185">Reference proteome</keyword>
<evidence type="ECO:0000313" key="2">
    <source>
        <dbReference type="Proteomes" id="UP000236454"/>
    </source>
</evidence>
<dbReference type="AlphaFoldDB" id="A0A1I7AJ56"/>
<gene>
    <name evidence="1" type="ORF">SAMN05216474_2146</name>
</gene>
<proteinExistence type="predicted"/>
<name>A0A1I7AJ56_9FLAO</name>
<dbReference type="EMBL" id="FPAS01000003">
    <property type="protein sequence ID" value="SFT74989.1"/>
    <property type="molecule type" value="Genomic_DNA"/>
</dbReference>
<dbReference type="RefSeq" id="WP_090249266.1">
    <property type="nucleotide sequence ID" value="NZ_FPAS01000003.1"/>
</dbReference>
<dbReference type="Proteomes" id="UP000236454">
    <property type="component" value="Unassembled WGS sequence"/>
</dbReference>
<evidence type="ECO:0008006" key="3">
    <source>
        <dbReference type="Google" id="ProtNLM"/>
    </source>
</evidence>